<dbReference type="CDD" id="cd06530">
    <property type="entry name" value="S26_SPase_I"/>
    <property type="match status" value="1"/>
</dbReference>
<evidence type="ECO:0000256" key="6">
    <source>
        <dbReference type="PIRSR" id="PIRSR600223-1"/>
    </source>
</evidence>
<dbReference type="InterPro" id="IPR019758">
    <property type="entry name" value="Pept_S26A_signal_pept_1_CS"/>
</dbReference>
<name>A0A0F4L955_9LACO</name>
<keyword evidence="5 7" id="KW-0378">Hydrolase</keyword>
<dbReference type="PRINTS" id="PR00727">
    <property type="entry name" value="LEADERPTASE"/>
</dbReference>
<keyword evidence="7" id="KW-0812">Transmembrane</keyword>
<dbReference type="HOGENOM" id="CLU_028723_5_1_9"/>
<dbReference type="InterPro" id="IPR036286">
    <property type="entry name" value="LexA/Signal_pep-like_sf"/>
</dbReference>
<feature type="domain" description="Peptidase S26" evidence="8">
    <location>
        <begin position="8"/>
        <end position="180"/>
    </location>
</feature>
<dbReference type="Gene3D" id="2.10.109.10">
    <property type="entry name" value="Umud Fragment, subunit A"/>
    <property type="match status" value="1"/>
</dbReference>
<keyword evidence="7" id="KW-0472">Membrane</keyword>
<dbReference type="PANTHER" id="PTHR43390:SF1">
    <property type="entry name" value="CHLOROPLAST PROCESSING PEPTIDASE"/>
    <property type="match status" value="1"/>
</dbReference>
<comment type="caution">
    <text evidence="9">The sequence shown here is derived from an EMBL/GenBank/DDBJ whole genome shotgun (WGS) entry which is preliminary data.</text>
</comment>
<dbReference type="GO" id="GO:0006465">
    <property type="term" value="P:signal peptide processing"/>
    <property type="evidence" value="ECO:0007669"/>
    <property type="project" value="InterPro"/>
</dbReference>
<dbReference type="GO" id="GO:0004252">
    <property type="term" value="F:serine-type endopeptidase activity"/>
    <property type="evidence" value="ECO:0007669"/>
    <property type="project" value="InterPro"/>
</dbReference>
<keyword evidence="9" id="KW-0614">Plasmid</keyword>
<dbReference type="NCBIfam" id="TIGR02227">
    <property type="entry name" value="sigpep_I_bact"/>
    <property type="match status" value="1"/>
</dbReference>
<comment type="subcellular location">
    <subcellularLocation>
        <location evidence="2">Cell membrane</location>
        <topology evidence="2">Single-pass type II membrane protein</topology>
    </subcellularLocation>
    <subcellularLocation>
        <location evidence="7">Membrane</location>
        <topology evidence="7">Single-pass type II membrane protein</topology>
    </subcellularLocation>
</comment>
<evidence type="ECO:0000259" key="8">
    <source>
        <dbReference type="Pfam" id="PF10502"/>
    </source>
</evidence>
<comment type="similarity">
    <text evidence="3 7">Belongs to the peptidase S26 family.</text>
</comment>
<dbReference type="PATRIC" id="fig|1218507.3.peg.131"/>
<dbReference type="RefSeq" id="WP_046325888.1">
    <property type="nucleotide sequence ID" value="NZ_JBHTMT010000007.1"/>
</dbReference>
<feature type="transmembrane region" description="Helical" evidence="7">
    <location>
        <begin position="7"/>
        <end position="29"/>
    </location>
</feature>
<comment type="catalytic activity">
    <reaction evidence="1 7">
        <text>Cleavage of hydrophobic, N-terminal signal or leader sequences from secreted and periplasmic proteins.</text>
        <dbReference type="EC" id="3.4.21.89"/>
    </reaction>
</comment>
<protein>
    <recommendedName>
        <fullName evidence="4 7">Signal peptidase I</fullName>
        <ecNumber evidence="4 7">3.4.21.89</ecNumber>
    </recommendedName>
</protein>
<dbReference type="OrthoDB" id="9802919at2"/>
<dbReference type="InterPro" id="IPR000223">
    <property type="entry name" value="Pept_S26A_signal_pept_1"/>
</dbReference>
<dbReference type="EC" id="3.4.21.89" evidence="4 7"/>
<dbReference type="EMBL" id="JXLI01000019">
    <property type="protein sequence ID" value="KJY54794.1"/>
    <property type="molecule type" value="Genomic_DNA"/>
</dbReference>
<evidence type="ECO:0000313" key="10">
    <source>
        <dbReference type="Proteomes" id="UP000033531"/>
    </source>
</evidence>
<evidence type="ECO:0000256" key="4">
    <source>
        <dbReference type="ARBA" id="ARBA00013208"/>
    </source>
</evidence>
<evidence type="ECO:0000256" key="1">
    <source>
        <dbReference type="ARBA" id="ARBA00000677"/>
    </source>
</evidence>
<evidence type="ECO:0000256" key="7">
    <source>
        <dbReference type="RuleBase" id="RU362042"/>
    </source>
</evidence>
<dbReference type="InterPro" id="IPR019533">
    <property type="entry name" value="Peptidase_S26"/>
</dbReference>
<evidence type="ECO:0000256" key="2">
    <source>
        <dbReference type="ARBA" id="ARBA00004401"/>
    </source>
</evidence>
<keyword evidence="7" id="KW-0645">Protease</keyword>
<accession>A0A0F4L955</accession>
<dbReference type="PANTHER" id="PTHR43390">
    <property type="entry name" value="SIGNAL PEPTIDASE I"/>
    <property type="match status" value="1"/>
</dbReference>
<evidence type="ECO:0000256" key="5">
    <source>
        <dbReference type="ARBA" id="ARBA00022801"/>
    </source>
</evidence>
<dbReference type="AlphaFoldDB" id="A0A0F4L955"/>
<evidence type="ECO:0000313" key="9">
    <source>
        <dbReference type="EMBL" id="KJY54794.1"/>
    </source>
</evidence>
<reference evidence="9 10" key="1">
    <citation type="submission" date="2015-01" db="EMBL/GenBank/DDBJ databases">
        <title>Comparative genomics of the lactic acid bacteria isolated from the honey bee gut.</title>
        <authorList>
            <person name="Ellegaard K.M."/>
            <person name="Tamarit D."/>
            <person name="Javelind E."/>
            <person name="Olofsson T."/>
            <person name="Andersson S.G."/>
            <person name="Vasquez A."/>
        </authorList>
    </citation>
    <scope>NUCLEOTIDE SEQUENCE [LARGE SCALE GENOMIC DNA]</scope>
    <source>
        <strain evidence="9 10">Hma8</strain>
        <plasmid evidence="9">pHma8p1</plasmid>
    </source>
</reference>
<sequence>MKIIKLIWNWLWLPVTLVMLTFGLVSYIAKPTTVSGPSMLPNLNNREHVWALMTIPLHRGSVIVFDANGVDPTLTTKKLYVKRIIGKPGDIVTCKNGQINVNGRPIKQNYIKNPKNTNNESWSFKSLSKTNNWKKNRNSIYVPKNKYFVLGDNRNISNDSRFFGFVPRRKILGVIKVFWWTQKSNKQQKDNINKQWKHFW</sequence>
<keyword evidence="7" id="KW-1133">Transmembrane helix</keyword>
<gene>
    <name evidence="9" type="ORF">JF74_19810</name>
</gene>
<dbReference type="Proteomes" id="UP000033531">
    <property type="component" value="Unassembled WGS sequence"/>
</dbReference>
<geneLocation type="plasmid" evidence="9">
    <name>pHma8p1</name>
</geneLocation>
<proteinExistence type="inferred from homology"/>
<dbReference type="SUPFAM" id="SSF51306">
    <property type="entry name" value="LexA/Signal peptidase"/>
    <property type="match status" value="1"/>
</dbReference>
<dbReference type="GO" id="GO:0005886">
    <property type="term" value="C:plasma membrane"/>
    <property type="evidence" value="ECO:0007669"/>
    <property type="project" value="UniProtKB-SubCell"/>
</dbReference>
<organism evidence="9 10">
    <name type="scientific">Lactobacillus melliventris</name>
    <dbReference type="NCBI Taxonomy" id="1218507"/>
    <lineage>
        <taxon>Bacteria</taxon>
        <taxon>Bacillati</taxon>
        <taxon>Bacillota</taxon>
        <taxon>Bacilli</taxon>
        <taxon>Lactobacillales</taxon>
        <taxon>Lactobacillaceae</taxon>
        <taxon>Lactobacillus</taxon>
    </lineage>
</organism>
<feature type="active site" evidence="6">
    <location>
        <position position="38"/>
    </location>
</feature>
<dbReference type="PROSITE" id="PS00761">
    <property type="entry name" value="SPASE_I_3"/>
    <property type="match status" value="1"/>
</dbReference>
<dbReference type="Pfam" id="PF10502">
    <property type="entry name" value="Peptidase_S26"/>
    <property type="match status" value="1"/>
</dbReference>
<evidence type="ECO:0000256" key="3">
    <source>
        <dbReference type="ARBA" id="ARBA00009370"/>
    </source>
</evidence>
<feature type="active site" evidence="6">
    <location>
        <position position="82"/>
    </location>
</feature>
<dbReference type="GO" id="GO:0009003">
    <property type="term" value="F:signal peptidase activity"/>
    <property type="evidence" value="ECO:0007669"/>
    <property type="project" value="UniProtKB-EC"/>
</dbReference>